<gene>
    <name evidence="2" type="ORF">TCMB3V08_LOCUS10496</name>
</gene>
<sequence>MILLLCNSIWLSQQEQVRAREQPIINPGPDCDLDKVGKICNSLGPVLPKQVMGIPTQQRYHEIIQNRVEPHRFSKLLRFTLCFSTSVHARKYCGQRFTTKQKKSEVERGHDCQISVCLSNPQDCQHNLCKLANPQDCQHNFCGLANLSGYQHSPCELAKPHGCRHKL</sequence>
<feature type="chain" id="PRO_5031176403" evidence="1">
    <location>
        <begin position="20"/>
        <end position="167"/>
    </location>
</feature>
<dbReference type="AlphaFoldDB" id="A0A7R9JEQ1"/>
<name>A0A7R9JEQ1_TIMCA</name>
<accession>A0A7R9JEQ1</accession>
<dbReference type="EMBL" id="OE186526">
    <property type="protein sequence ID" value="CAD7577955.1"/>
    <property type="molecule type" value="Genomic_DNA"/>
</dbReference>
<organism evidence="2">
    <name type="scientific">Timema californicum</name>
    <name type="common">California timema</name>
    <name type="synonym">Walking stick</name>
    <dbReference type="NCBI Taxonomy" id="61474"/>
    <lineage>
        <taxon>Eukaryota</taxon>
        <taxon>Metazoa</taxon>
        <taxon>Ecdysozoa</taxon>
        <taxon>Arthropoda</taxon>
        <taxon>Hexapoda</taxon>
        <taxon>Insecta</taxon>
        <taxon>Pterygota</taxon>
        <taxon>Neoptera</taxon>
        <taxon>Polyneoptera</taxon>
        <taxon>Phasmatodea</taxon>
        <taxon>Timematodea</taxon>
        <taxon>Timematoidea</taxon>
        <taxon>Timematidae</taxon>
        <taxon>Timema</taxon>
    </lineage>
</organism>
<evidence type="ECO:0000256" key="1">
    <source>
        <dbReference type="SAM" id="SignalP"/>
    </source>
</evidence>
<feature type="signal peptide" evidence="1">
    <location>
        <begin position="1"/>
        <end position="19"/>
    </location>
</feature>
<keyword evidence="1" id="KW-0732">Signal</keyword>
<evidence type="ECO:0000313" key="2">
    <source>
        <dbReference type="EMBL" id="CAD7577955.1"/>
    </source>
</evidence>
<proteinExistence type="predicted"/>
<protein>
    <submittedName>
        <fullName evidence="2">(California timema) hypothetical protein</fullName>
    </submittedName>
</protein>
<reference evidence="2" key="1">
    <citation type="submission" date="2020-11" db="EMBL/GenBank/DDBJ databases">
        <authorList>
            <person name="Tran Van P."/>
        </authorList>
    </citation>
    <scope>NUCLEOTIDE SEQUENCE</scope>
</reference>